<proteinExistence type="predicted"/>
<dbReference type="EMBL" id="CH902630">
    <property type="protein sequence ID" value="EDV38506.1"/>
    <property type="molecule type" value="Genomic_DNA"/>
</dbReference>
<dbReference type="GO" id="GO:0004021">
    <property type="term" value="F:L-alanine:2-oxoglutarate aminotransferase activity"/>
    <property type="evidence" value="ECO:0007669"/>
    <property type="project" value="EnsemblMetazoa"/>
</dbReference>
<evidence type="ECO:0000313" key="8">
    <source>
        <dbReference type="Proteomes" id="UP000007801"/>
    </source>
</evidence>
<comment type="cofactor">
    <cofactor evidence="1">
        <name>pyridoxal 5'-phosphate</name>
        <dbReference type="ChEBI" id="CHEBI:597326"/>
    </cofactor>
</comment>
<comment type="subunit">
    <text evidence="2">Homodimer.</text>
</comment>
<dbReference type="PANTHER" id="PTHR11751">
    <property type="entry name" value="ALANINE AMINOTRANSFERASE"/>
    <property type="match status" value="1"/>
</dbReference>
<name>B3MXP1_DROAN</name>
<dbReference type="HOGENOM" id="CLU_1139029_0_0_1"/>
<evidence type="ECO:0000313" key="7">
    <source>
        <dbReference type="EMBL" id="KPU77433.1"/>
    </source>
</evidence>
<dbReference type="SUPFAM" id="SSF53383">
    <property type="entry name" value="PLP-dependent transferases"/>
    <property type="match status" value="1"/>
</dbReference>
<evidence type="ECO:0000256" key="2">
    <source>
        <dbReference type="ARBA" id="ARBA00011738"/>
    </source>
</evidence>
<keyword evidence="5" id="KW-0663">Pyridoxal phosphate</keyword>
<accession>B3MXP1</accession>
<reference evidence="6" key="3">
    <citation type="submission" date="2015-10" db="EMBL/GenBank/DDBJ databases">
        <authorList>
            <consortium name="FlyBase"/>
        </authorList>
    </citation>
    <scope>NUCLEOTIDE SEQUENCE</scope>
    <source>
        <strain evidence="6">TSC#14024-0371.13</strain>
    </source>
</reference>
<evidence type="ECO:0000256" key="4">
    <source>
        <dbReference type="ARBA" id="ARBA00022679"/>
    </source>
</evidence>
<evidence type="ECO:0000256" key="3">
    <source>
        <dbReference type="ARBA" id="ARBA00022576"/>
    </source>
</evidence>
<dbReference type="InterPro" id="IPR015421">
    <property type="entry name" value="PyrdxlP-dep_Trfase_major"/>
</dbReference>
<protein>
    <submittedName>
        <fullName evidence="6">Uncharacterized protein, isoform A</fullName>
    </submittedName>
    <submittedName>
        <fullName evidence="7">Uncharacterized protein, isoform B</fullName>
    </submittedName>
</protein>
<dbReference type="STRING" id="7217.B3MXP1"/>
<dbReference type="InterPro" id="IPR045088">
    <property type="entry name" value="ALAT1/2-like"/>
</dbReference>
<keyword evidence="4" id="KW-0808">Transferase</keyword>
<organism evidence="6 8">
    <name type="scientific">Drosophila ananassae</name>
    <name type="common">Fruit fly</name>
    <dbReference type="NCBI Taxonomy" id="7217"/>
    <lineage>
        <taxon>Eukaryota</taxon>
        <taxon>Metazoa</taxon>
        <taxon>Ecdysozoa</taxon>
        <taxon>Arthropoda</taxon>
        <taxon>Hexapoda</taxon>
        <taxon>Insecta</taxon>
        <taxon>Pterygota</taxon>
        <taxon>Neoptera</taxon>
        <taxon>Endopterygota</taxon>
        <taxon>Diptera</taxon>
        <taxon>Brachycera</taxon>
        <taxon>Muscomorpha</taxon>
        <taxon>Ephydroidea</taxon>
        <taxon>Drosophilidae</taxon>
        <taxon>Drosophila</taxon>
        <taxon>Sophophora</taxon>
    </lineage>
</organism>
<dbReference type="InterPro" id="IPR015422">
    <property type="entry name" value="PyrdxlP-dep_Trfase_small"/>
</dbReference>
<dbReference type="Gene3D" id="1.10.287.1970">
    <property type="match status" value="1"/>
</dbReference>
<dbReference type="Proteomes" id="UP000007801">
    <property type="component" value="Unassembled WGS sequence"/>
</dbReference>
<dbReference type="eggNOG" id="KOG0258">
    <property type="taxonomic scope" value="Eukaryota"/>
</dbReference>
<keyword evidence="8" id="KW-1185">Reference proteome</keyword>
<reference evidence="6 8" key="1">
    <citation type="journal article" date="2007" name="Nature">
        <title>Evolution of genes and genomes on the Drosophila phylogeny.</title>
        <authorList>
            <consortium name="Drosophila 12 Genomes Consortium"/>
            <person name="Clark A.G."/>
            <person name="Eisen M.B."/>
            <person name="Smith D.R."/>
            <person name="Bergman C.M."/>
            <person name="Oliver B."/>
            <person name="Markow T.A."/>
            <person name="Kaufman T.C."/>
            <person name="Kellis M."/>
            <person name="Gelbart W."/>
            <person name="Iyer V.N."/>
            <person name="Pollard D.A."/>
            <person name="Sackton T.B."/>
            <person name="Larracuente A.M."/>
            <person name="Singh N.D."/>
            <person name="Abad J.P."/>
            <person name="Abt D.N."/>
            <person name="Adryan B."/>
            <person name="Aguade M."/>
            <person name="Akashi H."/>
            <person name="Anderson W.W."/>
            <person name="Aquadro C.F."/>
            <person name="Ardell D.H."/>
            <person name="Arguello R."/>
            <person name="Artieri C.G."/>
            <person name="Barbash D.A."/>
            <person name="Barker D."/>
            <person name="Barsanti P."/>
            <person name="Batterham P."/>
            <person name="Batzoglou S."/>
            <person name="Begun D."/>
            <person name="Bhutkar A."/>
            <person name="Blanco E."/>
            <person name="Bosak S.A."/>
            <person name="Bradley R.K."/>
            <person name="Brand A.D."/>
            <person name="Brent M.R."/>
            <person name="Brooks A.N."/>
            <person name="Brown R.H."/>
            <person name="Butlin R.K."/>
            <person name="Caggese C."/>
            <person name="Calvi B.R."/>
            <person name="Bernardo de Carvalho A."/>
            <person name="Caspi A."/>
            <person name="Castrezana S."/>
            <person name="Celniker S.E."/>
            <person name="Chang J.L."/>
            <person name="Chapple C."/>
            <person name="Chatterji S."/>
            <person name="Chinwalla A."/>
            <person name="Civetta A."/>
            <person name="Clifton S.W."/>
            <person name="Comeron J.M."/>
            <person name="Costello J.C."/>
            <person name="Coyne J.A."/>
            <person name="Daub J."/>
            <person name="David R.G."/>
            <person name="Delcher A.L."/>
            <person name="Delehaunty K."/>
            <person name="Do C.B."/>
            <person name="Ebling H."/>
            <person name="Edwards K."/>
            <person name="Eickbush T."/>
            <person name="Evans J.D."/>
            <person name="Filipski A."/>
            <person name="Findeiss S."/>
            <person name="Freyhult E."/>
            <person name="Fulton L."/>
            <person name="Fulton R."/>
            <person name="Garcia A.C."/>
            <person name="Gardiner A."/>
            <person name="Garfield D.A."/>
            <person name="Garvin B.E."/>
            <person name="Gibson G."/>
            <person name="Gilbert D."/>
            <person name="Gnerre S."/>
            <person name="Godfrey J."/>
            <person name="Good R."/>
            <person name="Gotea V."/>
            <person name="Gravely B."/>
            <person name="Greenberg A.J."/>
            <person name="Griffiths-Jones S."/>
            <person name="Gross S."/>
            <person name="Guigo R."/>
            <person name="Gustafson E.A."/>
            <person name="Haerty W."/>
            <person name="Hahn M.W."/>
            <person name="Halligan D.L."/>
            <person name="Halpern A.L."/>
            <person name="Halter G.M."/>
            <person name="Han M.V."/>
            <person name="Heger A."/>
            <person name="Hillier L."/>
            <person name="Hinrichs A.S."/>
            <person name="Holmes I."/>
            <person name="Hoskins R.A."/>
            <person name="Hubisz M.J."/>
            <person name="Hultmark D."/>
            <person name="Huntley M.A."/>
            <person name="Jaffe D.B."/>
            <person name="Jagadeeshan S."/>
            <person name="Jeck W.R."/>
            <person name="Johnson J."/>
            <person name="Jones C.D."/>
            <person name="Jordan W.C."/>
            <person name="Karpen G.H."/>
            <person name="Kataoka E."/>
            <person name="Keightley P.D."/>
            <person name="Kheradpour P."/>
            <person name="Kirkness E.F."/>
            <person name="Koerich L.B."/>
            <person name="Kristiansen K."/>
            <person name="Kudrna D."/>
            <person name="Kulathinal R.J."/>
            <person name="Kumar S."/>
            <person name="Kwok R."/>
            <person name="Lander E."/>
            <person name="Langley C.H."/>
            <person name="Lapoint R."/>
            <person name="Lazzaro B.P."/>
            <person name="Lee S.J."/>
            <person name="Levesque L."/>
            <person name="Li R."/>
            <person name="Lin C.F."/>
            <person name="Lin M.F."/>
            <person name="Lindblad-Toh K."/>
            <person name="Llopart A."/>
            <person name="Long M."/>
            <person name="Low L."/>
            <person name="Lozovsky E."/>
            <person name="Lu J."/>
            <person name="Luo M."/>
            <person name="Machado C.A."/>
            <person name="Makalowski W."/>
            <person name="Marzo M."/>
            <person name="Matsuda M."/>
            <person name="Matzkin L."/>
            <person name="McAllister B."/>
            <person name="McBride C.S."/>
            <person name="McKernan B."/>
            <person name="McKernan K."/>
            <person name="Mendez-Lago M."/>
            <person name="Minx P."/>
            <person name="Mollenhauer M.U."/>
            <person name="Montooth K."/>
            <person name="Mount S.M."/>
            <person name="Mu X."/>
            <person name="Myers E."/>
            <person name="Negre B."/>
            <person name="Newfeld S."/>
            <person name="Nielsen R."/>
            <person name="Noor M.A."/>
            <person name="O'Grady P."/>
            <person name="Pachter L."/>
            <person name="Papaceit M."/>
            <person name="Parisi M.J."/>
            <person name="Parisi M."/>
            <person name="Parts L."/>
            <person name="Pedersen J.S."/>
            <person name="Pesole G."/>
            <person name="Phillippy A.M."/>
            <person name="Ponting C.P."/>
            <person name="Pop M."/>
            <person name="Porcelli D."/>
            <person name="Powell J.R."/>
            <person name="Prohaska S."/>
            <person name="Pruitt K."/>
            <person name="Puig M."/>
            <person name="Quesneville H."/>
            <person name="Ram K.R."/>
            <person name="Rand D."/>
            <person name="Rasmussen M.D."/>
            <person name="Reed L.K."/>
            <person name="Reenan R."/>
            <person name="Reily A."/>
            <person name="Remington K.A."/>
            <person name="Rieger T.T."/>
            <person name="Ritchie M.G."/>
            <person name="Robin C."/>
            <person name="Rogers Y.H."/>
            <person name="Rohde C."/>
            <person name="Rozas J."/>
            <person name="Rubenfield M.J."/>
            <person name="Ruiz A."/>
            <person name="Russo S."/>
            <person name="Salzberg S.L."/>
            <person name="Sanchez-Gracia A."/>
            <person name="Saranga D.J."/>
            <person name="Sato H."/>
            <person name="Schaeffer S.W."/>
            <person name="Schatz M.C."/>
            <person name="Schlenke T."/>
            <person name="Schwartz R."/>
            <person name="Segarra C."/>
            <person name="Singh R.S."/>
            <person name="Sirot L."/>
            <person name="Sirota M."/>
            <person name="Sisneros N.B."/>
            <person name="Smith C.D."/>
            <person name="Smith T.F."/>
            <person name="Spieth J."/>
            <person name="Stage D.E."/>
            <person name="Stark A."/>
            <person name="Stephan W."/>
            <person name="Strausberg R.L."/>
            <person name="Strempel S."/>
            <person name="Sturgill D."/>
            <person name="Sutton G."/>
            <person name="Sutton G.G."/>
            <person name="Tao W."/>
            <person name="Teichmann S."/>
            <person name="Tobari Y.N."/>
            <person name="Tomimura Y."/>
            <person name="Tsolas J.M."/>
            <person name="Valente V.L."/>
            <person name="Venter E."/>
            <person name="Venter J.C."/>
            <person name="Vicario S."/>
            <person name="Vieira F.G."/>
            <person name="Vilella A.J."/>
            <person name="Villasante A."/>
            <person name="Walenz B."/>
            <person name="Wang J."/>
            <person name="Wasserman M."/>
            <person name="Watts T."/>
            <person name="Wilson D."/>
            <person name="Wilson R.K."/>
            <person name="Wing R.A."/>
            <person name="Wolfner M.F."/>
            <person name="Wong A."/>
            <person name="Wong G.K."/>
            <person name="Wu C.I."/>
            <person name="Wu G."/>
            <person name="Yamamoto D."/>
            <person name="Yang H.P."/>
            <person name="Yang S.P."/>
            <person name="Yorke J.A."/>
            <person name="Yoshida K."/>
            <person name="Zdobnov E."/>
            <person name="Zhang P."/>
            <person name="Zhang Y."/>
            <person name="Zimin A.V."/>
            <person name="Baldwin J."/>
            <person name="Abdouelleil A."/>
            <person name="Abdulkadir J."/>
            <person name="Abebe A."/>
            <person name="Abera B."/>
            <person name="Abreu J."/>
            <person name="Acer S.C."/>
            <person name="Aftuck L."/>
            <person name="Alexander A."/>
            <person name="An P."/>
            <person name="Anderson E."/>
            <person name="Anderson S."/>
            <person name="Arachi H."/>
            <person name="Azer M."/>
            <person name="Bachantsang P."/>
            <person name="Barry A."/>
            <person name="Bayul T."/>
            <person name="Berlin A."/>
            <person name="Bessette D."/>
            <person name="Bloom T."/>
            <person name="Blye J."/>
            <person name="Boguslavskiy L."/>
            <person name="Bonnet C."/>
            <person name="Boukhgalter B."/>
            <person name="Bourzgui I."/>
            <person name="Brown A."/>
            <person name="Cahill P."/>
            <person name="Channer S."/>
            <person name="Cheshatsang Y."/>
            <person name="Chuda L."/>
            <person name="Citroen M."/>
            <person name="Collymore A."/>
            <person name="Cooke P."/>
            <person name="Costello M."/>
            <person name="D'Aco K."/>
            <person name="Daza R."/>
            <person name="De Haan G."/>
            <person name="DeGray S."/>
            <person name="DeMaso C."/>
            <person name="Dhargay N."/>
            <person name="Dooley K."/>
            <person name="Dooley E."/>
            <person name="Doricent M."/>
            <person name="Dorje P."/>
            <person name="Dorjee K."/>
            <person name="Dupes A."/>
            <person name="Elong R."/>
            <person name="Falk J."/>
            <person name="Farina A."/>
            <person name="Faro S."/>
            <person name="Ferguson D."/>
            <person name="Fisher S."/>
            <person name="Foley C.D."/>
            <person name="Franke A."/>
            <person name="Friedrich D."/>
            <person name="Gadbois L."/>
            <person name="Gearin G."/>
            <person name="Gearin C.R."/>
            <person name="Giannoukos G."/>
            <person name="Goode T."/>
            <person name="Graham J."/>
            <person name="Grandbois E."/>
            <person name="Grewal S."/>
            <person name="Gyaltsen K."/>
            <person name="Hafez N."/>
            <person name="Hagos B."/>
            <person name="Hall J."/>
            <person name="Henson C."/>
            <person name="Hollinger A."/>
            <person name="Honan T."/>
            <person name="Huard M.D."/>
            <person name="Hughes L."/>
            <person name="Hurhula B."/>
            <person name="Husby M.E."/>
            <person name="Kamat A."/>
            <person name="Kanga B."/>
            <person name="Kashin S."/>
            <person name="Khazanovich D."/>
            <person name="Kisner P."/>
            <person name="Lance K."/>
            <person name="Lara M."/>
            <person name="Lee W."/>
            <person name="Lennon N."/>
            <person name="Letendre F."/>
            <person name="LeVine R."/>
            <person name="Lipovsky A."/>
            <person name="Liu X."/>
            <person name="Liu J."/>
            <person name="Liu S."/>
            <person name="Lokyitsang T."/>
            <person name="Lokyitsang Y."/>
            <person name="Lubonja R."/>
            <person name="Lui A."/>
            <person name="MacDonald P."/>
            <person name="Magnisalis V."/>
            <person name="Maru K."/>
            <person name="Matthews C."/>
            <person name="McCusker W."/>
            <person name="McDonough S."/>
            <person name="Mehta T."/>
            <person name="Meldrim J."/>
            <person name="Meneus L."/>
            <person name="Mihai O."/>
            <person name="Mihalev A."/>
            <person name="Mihova T."/>
            <person name="Mittelman R."/>
            <person name="Mlenga V."/>
            <person name="Montmayeur A."/>
            <person name="Mulrain L."/>
            <person name="Navidi A."/>
            <person name="Naylor J."/>
            <person name="Negash T."/>
            <person name="Nguyen T."/>
            <person name="Nguyen N."/>
            <person name="Nicol R."/>
            <person name="Norbu C."/>
            <person name="Norbu N."/>
            <person name="Novod N."/>
            <person name="O'Neill B."/>
            <person name="Osman S."/>
            <person name="Markiewicz E."/>
            <person name="Oyono O.L."/>
            <person name="Patti C."/>
            <person name="Phunkhang P."/>
            <person name="Pierre F."/>
            <person name="Priest M."/>
            <person name="Raghuraman S."/>
            <person name="Rege F."/>
            <person name="Reyes R."/>
            <person name="Rise C."/>
            <person name="Rogov P."/>
            <person name="Ross K."/>
            <person name="Ryan E."/>
            <person name="Settipalli S."/>
            <person name="Shea T."/>
            <person name="Sherpa N."/>
            <person name="Shi L."/>
            <person name="Shih D."/>
            <person name="Sparrow T."/>
            <person name="Spaulding J."/>
            <person name="Stalker J."/>
            <person name="Stange-Thomann N."/>
            <person name="Stavropoulos S."/>
            <person name="Stone C."/>
            <person name="Strader C."/>
            <person name="Tesfaye S."/>
            <person name="Thomson T."/>
            <person name="Thoulutsang Y."/>
            <person name="Thoulutsang D."/>
            <person name="Topham K."/>
            <person name="Topping I."/>
            <person name="Tsamla T."/>
            <person name="Vassiliev H."/>
            <person name="Vo A."/>
            <person name="Wangchuk T."/>
            <person name="Wangdi T."/>
            <person name="Weiand M."/>
            <person name="Wilkinson J."/>
            <person name="Wilson A."/>
            <person name="Yadav S."/>
            <person name="Young G."/>
            <person name="Yu Q."/>
            <person name="Zembek L."/>
            <person name="Zhong D."/>
            <person name="Zimmer A."/>
            <person name="Zwirko Z."/>
            <person name="Jaffe D.B."/>
            <person name="Alvarez P."/>
            <person name="Brockman W."/>
            <person name="Butler J."/>
            <person name="Chin C."/>
            <person name="Gnerre S."/>
            <person name="Grabherr M."/>
            <person name="Kleber M."/>
            <person name="Mauceli E."/>
            <person name="MacCallum I."/>
        </authorList>
    </citation>
    <scope>NUCLEOTIDE SEQUENCE [LARGE SCALE GENOMIC DNA]</scope>
    <source>
        <strain evidence="6">TSC#14024-0371.13</strain>
        <strain evidence="8">Tucson 14024-0371.13</strain>
    </source>
</reference>
<dbReference type="OrthoDB" id="1732682at2759"/>
<dbReference type="InterPro" id="IPR015424">
    <property type="entry name" value="PyrdxlP-dep_Trfase"/>
</dbReference>
<reference evidence="6" key="2">
    <citation type="journal article" date="2008" name="Bioinformatics">
        <title>Assembly reconciliation.</title>
        <authorList>
            <person name="Zimin A.V."/>
            <person name="Smith D.R."/>
            <person name="Sutton G."/>
            <person name="Yorke J.A."/>
        </authorList>
    </citation>
    <scope>NUCLEOTIDE SEQUENCE</scope>
    <source>
        <strain evidence="6">TSC#14024-0371.13</strain>
    </source>
</reference>
<gene>
    <name evidence="6" type="primary">Dana\GF19406</name>
    <name evidence="6" type="synonym">dana_GLEANR_21448</name>
    <name evidence="6" type="ORF">GF19406</name>
</gene>
<evidence type="ECO:0000256" key="5">
    <source>
        <dbReference type="ARBA" id="ARBA00022898"/>
    </source>
</evidence>
<dbReference type="AlphaFoldDB" id="B3MXP1"/>
<dbReference type="SMR" id="B3MXP1"/>
<dbReference type="PANTHER" id="PTHR11751:SF29">
    <property type="entry name" value="ALANINE TRANSAMINASE"/>
    <property type="match status" value="1"/>
</dbReference>
<evidence type="ECO:0000313" key="6">
    <source>
        <dbReference type="EMBL" id="EDV38506.1"/>
    </source>
</evidence>
<dbReference type="GO" id="GO:0042851">
    <property type="term" value="P:L-alanine metabolic process"/>
    <property type="evidence" value="ECO:0007669"/>
    <property type="project" value="EnsemblMetazoa"/>
</dbReference>
<keyword evidence="3" id="KW-0032">Aminotransferase</keyword>
<dbReference type="OMA" id="TEVIHAN"/>
<sequence length="244" mass="26872">MSRLLIKPATATVSATLQQQQNQLRQQQLVIRRWRAFLHNNNNANNAAAIAAKSTRQQRIQTALLAANSSHSPLDARRSIATSPKMPSNDKSLNLDNINPNFIAMEYAVRGPLVIRAGEIEKELEKGAKKPFDQVIRANIGDCHAMGQQPLTFLRQLLALTFETRLLNSPDYPEDVKKRACAILEGCQGKSVGSYTDSAGLEVVRRQVAAFIEKRDGGIPSKWEDIYLTAGASPGIKTILSLVK</sequence>
<dbReference type="Gene3D" id="3.90.1150.10">
    <property type="entry name" value="Aspartate Aminotransferase, domain 1"/>
    <property type="match status" value="1"/>
</dbReference>
<evidence type="ECO:0000256" key="1">
    <source>
        <dbReference type="ARBA" id="ARBA00001933"/>
    </source>
</evidence>
<dbReference type="EMBL" id="CH902630">
    <property type="protein sequence ID" value="KPU77433.1"/>
    <property type="molecule type" value="Genomic_DNA"/>
</dbReference>
<dbReference type="Gene3D" id="3.40.640.10">
    <property type="entry name" value="Type I PLP-dependent aspartate aminotransferase-like (Major domain)"/>
    <property type="match status" value="1"/>
</dbReference>